<feature type="compositionally biased region" description="Basic and acidic residues" evidence="1">
    <location>
        <begin position="67"/>
        <end position="79"/>
    </location>
</feature>
<name>A0ABU6YUZ3_9FABA</name>
<feature type="compositionally biased region" description="Basic and acidic residues" evidence="1">
    <location>
        <begin position="102"/>
        <end position="114"/>
    </location>
</feature>
<proteinExistence type="predicted"/>
<sequence>MGKKDILNSKLVKSMEMEDTTKEKRTLGKGKHHEEAESEDESENVSSDSESEDESEDISANSEPEPDSERTISQDDNIGRKQKRARIAVQRPQNVEANAAVRNERRSKMRHEVNDEVVQPPPSADLNAAAIEPPHNSEVNAAAGNERRSKHRHEVNVEEIQPPPNAEVNPAVDPPSQGVAAIDDVLVAPQDCEIEVVEATSAEEELISRELNESITRLVVETTVEKGDIAEKESVIEVVEATSAEEELIRRDLSESIANLVVETNVEKGDIAEKESVIEQVTHKYWESNREPKENVEAHKEVHEEINRNIMMIAKMAVAQGDISPLPSFDLGIDFGSQSQSQSQPEKEKEPAQETEKHDQDVQKQKVKEIQQHQGPEIKTPEKAIQKRQCMRKRCYKWATKPEGNNEYQHLFRFKTGKQYKTMRYHFTSMAEEVEIDLAHNILEKYGPDYIDTKTGLPYKIETMPNLDALDYIDENKIKSSPFLFAPILYSHHWWLYVLDVTNKKFYVLDSKNSEPRRGDRNKLNRFVSNVLDQMRVRAGAEMMFPRMTKNMVTHSLFPKYIRVPK</sequence>
<dbReference type="InterPro" id="IPR038765">
    <property type="entry name" value="Papain-like_cys_pep_sf"/>
</dbReference>
<dbReference type="EMBL" id="JASCZI010243220">
    <property type="protein sequence ID" value="MED6212893.1"/>
    <property type="molecule type" value="Genomic_DNA"/>
</dbReference>
<comment type="caution">
    <text evidence="2">The sequence shown here is derived from an EMBL/GenBank/DDBJ whole genome shotgun (WGS) entry which is preliminary data.</text>
</comment>
<evidence type="ECO:0000313" key="3">
    <source>
        <dbReference type="Proteomes" id="UP001341840"/>
    </source>
</evidence>
<dbReference type="SUPFAM" id="SSF54001">
    <property type="entry name" value="Cysteine proteinases"/>
    <property type="match status" value="1"/>
</dbReference>
<accession>A0ABU6YUZ3</accession>
<keyword evidence="3" id="KW-1185">Reference proteome</keyword>
<evidence type="ECO:0008006" key="4">
    <source>
        <dbReference type="Google" id="ProtNLM"/>
    </source>
</evidence>
<dbReference type="Gene3D" id="3.40.395.10">
    <property type="entry name" value="Adenoviral Proteinase, Chain A"/>
    <property type="match status" value="1"/>
</dbReference>
<feature type="compositionally biased region" description="Acidic residues" evidence="1">
    <location>
        <begin position="36"/>
        <end position="57"/>
    </location>
</feature>
<reference evidence="2 3" key="1">
    <citation type="journal article" date="2023" name="Plants (Basel)">
        <title>Bridging the Gap: Combining Genomics and Transcriptomics Approaches to Understand Stylosanthes scabra, an Orphan Legume from the Brazilian Caatinga.</title>
        <authorList>
            <person name="Ferreira-Neto J.R.C."/>
            <person name="da Silva M.D."/>
            <person name="Binneck E."/>
            <person name="de Melo N.F."/>
            <person name="da Silva R.H."/>
            <person name="de Melo A.L.T.M."/>
            <person name="Pandolfi V."/>
            <person name="Bustamante F.O."/>
            <person name="Brasileiro-Vidal A.C."/>
            <person name="Benko-Iseppon A.M."/>
        </authorList>
    </citation>
    <scope>NUCLEOTIDE SEQUENCE [LARGE SCALE GENOMIC DNA]</scope>
    <source>
        <tissue evidence="2">Leaves</tissue>
    </source>
</reference>
<evidence type="ECO:0000313" key="2">
    <source>
        <dbReference type="EMBL" id="MED6212893.1"/>
    </source>
</evidence>
<dbReference type="Proteomes" id="UP001341840">
    <property type="component" value="Unassembled WGS sequence"/>
</dbReference>
<feature type="compositionally biased region" description="Basic and acidic residues" evidence="1">
    <location>
        <begin position="345"/>
        <end position="371"/>
    </location>
</feature>
<feature type="compositionally biased region" description="Basic and acidic residues" evidence="1">
    <location>
        <begin position="1"/>
        <end position="26"/>
    </location>
</feature>
<feature type="region of interest" description="Disordered" evidence="1">
    <location>
        <begin position="329"/>
        <end position="385"/>
    </location>
</feature>
<protein>
    <recommendedName>
        <fullName evidence="4">Ubiquitin-like protease family profile domain-containing protein</fullName>
    </recommendedName>
</protein>
<gene>
    <name evidence="2" type="ORF">PIB30_087828</name>
</gene>
<evidence type="ECO:0000256" key="1">
    <source>
        <dbReference type="SAM" id="MobiDB-lite"/>
    </source>
</evidence>
<feature type="region of interest" description="Disordered" evidence="1">
    <location>
        <begin position="1"/>
        <end position="135"/>
    </location>
</feature>
<organism evidence="2 3">
    <name type="scientific">Stylosanthes scabra</name>
    <dbReference type="NCBI Taxonomy" id="79078"/>
    <lineage>
        <taxon>Eukaryota</taxon>
        <taxon>Viridiplantae</taxon>
        <taxon>Streptophyta</taxon>
        <taxon>Embryophyta</taxon>
        <taxon>Tracheophyta</taxon>
        <taxon>Spermatophyta</taxon>
        <taxon>Magnoliopsida</taxon>
        <taxon>eudicotyledons</taxon>
        <taxon>Gunneridae</taxon>
        <taxon>Pentapetalae</taxon>
        <taxon>rosids</taxon>
        <taxon>fabids</taxon>
        <taxon>Fabales</taxon>
        <taxon>Fabaceae</taxon>
        <taxon>Papilionoideae</taxon>
        <taxon>50 kb inversion clade</taxon>
        <taxon>dalbergioids sensu lato</taxon>
        <taxon>Dalbergieae</taxon>
        <taxon>Pterocarpus clade</taxon>
        <taxon>Stylosanthes</taxon>
    </lineage>
</organism>